<gene>
    <name evidence="2" type="ORF">ESO86_14540</name>
</gene>
<dbReference type="EMBL" id="SDPL01000383">
    <property type="protein sequence ID" value="RXZ44694.1"/>
    <property type="molecule type" value="Genomic_DNA"/>
</dbReference>
<dbReference type="GO" id="GO:0005737">
    <property type="term" value="C:cytoplasm"/>
    <property type="evidence" value="ECO:0007669"/>
    <property type="project" value="TreeGrafter"/>
</dbReference>
<keyword evidence="2" id="KW-0808">Transferase</keyword>
<dbReference type="PANTHER" id="PTHR43441:SF11">
    <property type="entry name" value="RIBOSOMAL-PROTEIN-SERINE ACETYLTRANSFERASE"/>
    <property type="match status" value="1"/>
</dbReference>
<evidence type="ECO:0000313" key="2">
    <source>
        <dbReference type="EMBL" id="RXZ44694.1"/>
    </source>
</evidence>
<dbReference type="InterPro" id="IPR016181">
    <property type="entry name" value="Acyl_CoA_acyltransferase"/>
</dbReference>
<dbReference type="SUPFAM" id="SSF55729">
    <property type="entry name" value="Acyl-CoA N-acyltransferases (Nat)"/>
    <property type="match status" value="1"/>
</dbReference>
<feature type="domain" description="N-acetyltransferase" evidence="1">
    <location>
        <begin position="18"/>
        <end position="165"/>
    </location>
</feature>
<comment type="caution">
    <text evidence="2">The sequence shown here is derived from an EMBL/GenBank/DDBJ whole genome shotgun (WGS) entry which is preliminary data.</text>
</comment>
<name>A0A4Q2JDP8_9MICO</name>
<accession>A0A4Q2JDP8</accession>
<evidence type="ECO:0000259" key="1">
    <source>
        <dbReference type="Pfam" id="PF13302"/>
    </source>
</evidence>
<dbReference type="InterPro" id="IPR000182">
    <property type="entry name" value="GNAT_dom"/>
</dbReference>
<proteinExistence type="predicted"/>
<keyword evidence="3" id="KW-1185">Reference proteome</keyword>
<dbReference type="GO" id="GO:1990189">
    <property type="term" value="F:protein N-terminal-serine acetyltransferase activity"/>
    <property type="evidence" value="ECO:0007669"/>
    <property type="project" value="TreeGrafter"/>
</dbReference>
<dbReference type="RefSeq" id="WP_129235630.1">
    <property type="nucleotide sequence ID" value="NZ_SDPL01000383.1"/>
</dbReference>
<dbReference type="OrthoDB" id="3466127at2"/>
<dbReference type="GO" id="GO:0008999">
    <property type="term" value="F:protein-N-terminal-alanine acetyltransferase activity"/>
    <property type="evidence" value="ECO:0007669"/>
    <property type="project" value="TreeGrafter"/>
</dbReference>
<dbReference type="Gene3D" id="3.40.630.30">
    <property type="match status" value="1"/>
</dbReference>
<protein>
    <submittedName>
        <fullName evidence="2">N-acetyltransferase</fullName>
    </submittedName>
</protein>
<reference evidence="2 3" key="1">
    <citation type="submission" date="2019-01" db="EMBL/GenBank/DDBJ databases">
        <authorList>
            <person name="Li J."/>
        </authorList>
    </citation>
    <scope>NUCLEOTIDE SEQUENCE [LARGE SCALE GENOMIC DNA]</scope>
    <source>
        <strain evidence="2 3">CGMCC 4.7180</strain>
    </source>
</reference>
<dbReference type="PANTHER" id="PTHR43441">
    <property type="entry name" value="RIBOSOMAL-PROTEIN-SERINE ACETYLTRANSFERASE"/>
    <property type="match status" value="1"/>
</dbReference>
<dbReference type="InterPro" id="IPR051908">
    <property type="entry name" value="Ribosomal_N-acetyltransferase"/>
</dbReference>
<sequence>MDLVDVWPLFGLTLRTPRLELRLVRDADIAALADAAVRGIHDPAVMPFAHPWTDQPPEVVRRELARHVWRERVGTTPDGWTLLFAVLEDGVPIGIQDVRAAQFAILRTVSTGSWLTASRQGLGLGIEMRAAVLGFCFDHLGAEVAESGALDWNGASLGVSRHLGYAENGVKRVVARNELVERELLLRLEREAFARPDWALEVEGLDDVVRAQLGA</sequence>
<organism evidence="2 3">
    <name type="scientific">Agromyces binzhouensis</name>
    <dbReference type="NCBI Taxonomy" id="1817495"/>
    <lineage>
        <taxon>Bacteria</taxon>
        <taxon>Bacillati</taxon>
        <taxon>Actinomycetota</taxon>
        <taxon>Actinomycetes</taxon>
        <taxon>Micrococcales</taxon>
        <taxon>Microbacteriaceae</taxon>
        <taxon>Agromyces</taxon>
    </lineage>
</organism>
<dbReference type="Pfam" id="PF13302">
    <property type="entry name" value="Acetyltransf_3"/>
    <property type="match status" value="1"/>
</dbReference>
<dbReference type="AlphaFoldDB" id="A0A4Q2JDP8"/>
<evidence type="ECO:0000313" key="3">
    <source>
        <dbReference type="Proteomes" id="UP000292881"/>
    </source>
</evidence>
<dbReference type="Proteomes" id="UP000292881">
    <property type="component" value="Unassembled WGS sequence"/>
</dbReference>